<comment type="similarity">
    <text evidence="3 11">Belongs to the FliG family.</text>
</comment>
<dbReference type="InterPro" id="IPR032779">
    <property type="entry name" value="FliG_M"/>
</dbReference>
<comment type="subcellular location">
    <subcellularLocation>
        <location evidence="1 11">Bacterial flagellum basal body</location>
    </subcellularLocation>
    <subcellularLocation>
        <location evidence="2 11">Cell inner membrane</location>
        <topology evidence="2 11">Peripheral membrane protein</topology>
        <orientation evidence="2 11">Cytoplasmic side</orientation>
    </subcellularLocation>
</comment>
<keyword evidence="15" id="KW-0966">Cell projection</keyword>
<evidence type="ECO:0000313" key="15">
    <source>
        <dbReference type="EMBL" id="EIC29533.1"/>
    </source>
</evidence>
<evidence type="ECO:0000256" key="11">
    <source>
        <dbReference type="PIRNR" id="PIRNR003161"/>
    </source>
</evidence>
<dbReference type="GO" id="GO:0003774">
    <property type="term" value="F:cytoskeletal motor activity"/>
    <property type="evidence" value="ECO:0007669"/>
    <property type="project" value="InterPro"/>
</dbReference>
<dbReference type="NCBIfam" id="TIGR00207">
    <property type="entry name" value="fliG"/>
    <property type="match status" value="1"/>
</dbReference>
<dbReference type="AlphaFoldDB" id="H8GMY1"/>
<keyword evidence="15" id="KW-0282">Flagellum</keyword>
<evidence type="ECO:0000256" key="8">
    <source>
        <dbReference type="ARBA" id="ARBA00023136"/>
    </source>
</evidence>
<dbReference type="Pfam" id="PF14842">
    <property type="entry name" value="FliG_N"/>
    <property type="match status" value="1"/>
</dbReference>
<dbReference type="InterPro" id="IPR000090">
    <property type="entry name" value="Flg_Motor_Flig"/>
</dbReference>
<dbReference type="InterPro" id="IPR028263">
    <property type="entry name" value="FliG_N"/>
</dbReference>
<sequence>MSSPEGTLTGVERASLLLFALGQKRAGEIMKYLEPREVELIGANMVSLKGISPEMVDAVLDEFVVTVKKQTALGVDSEDYIRSVLTHALGPEKAEIIIDRILIGGRSKGINQLKWMDTRSIADLVRGEHPQIVANILSLLDGQRAADVIMSLPEEVRPNLLMRIASLEGVPLAALRELDEIMEEQLEGNENIKSSFVGGVNVAANILNHMDSPVSTLLLEEISGSSSELAQKIQDKMFIFEDLVNLDDRGMQTFLREVAADRLLLALRGVSEILKNKIFSNLSKRAADMLRDDLEAAPPAKLSEVEQAQKEILLIVRSLAESGAITFGGGDDKLI</sequence>
<evidence type="ECO:0000259" key="13">
    <source>
        <dbReference type="Pfam" id="PF14841"/>
    </source>
</evidence>
<evidence type="ECO:0000256" key="3">
    <source>
        <dbReference type="ARBA" id="ARBA00010299"/>
    </source>
</evidence>
<evidence type="ECO:0000259" key="14">
    <source>
        <dbReference type="Pfam" id="PF14842"/>
    </source>
</evidence>
<evidence type="ECO:0000313" key="16">
    <source>
        <dbReference type="Proteomes" id="UP000005090"/>
    </source>
</evidence>
<dbReference type="Gene3D" id="1.10.220.30">
    <property type="match status" value="3"/>
</dbReference>
<protein>
    <recommendedName>
        <fullName evidence="4 11">Flagellar motor switch protein FliG</fullName>
    </recommendedName>
</protein>
<dbReference type="InterPro" id="IPR023087">
    <property type="entry name" value="Flg_Motor_Flig_C"/>
</dbReference>
<evidence type="ECO:0000259" key="12">
    <source>
        <dbReference type="Pfam" id="PF01706"/>
    </source>
</evidence>
<keyword evidence="6 11" id="KW-0145">Chemotaxis</keyword>
<dbReference type="GO" id="GO:0071973">
    <property type="term" value="P:bacterial-type flagellum-dependent cell motility"/>
    <property type="evidence" value="ECO:0007669"/>
    <property type="project" value="InterPro"/>
</dbReference>
<organism evidence="15 16">
    <name type="scientific">Methylomicrobium album BG8</name>
    <dbReference type="NCBI Taxonomy" id="686340"/>
    <lineage>
        <taxon>Bacteria</taxon>
        <taxon>Pseudomonadati</taxon>
        <taxon>Pseudomonadota</taxon>
        <taxon>Gammaproteobacteria</taxon>
        <taxon>Methylococcales</taxon>
        <taxon>Methylococcaceae</taxon>
        <taxon>Methylomicrobium</taxon>
    </lineage>
</organism>
<name>H8GMY1_METAL</name>
<feature type="domain" description="Flagellar motor switch protein FliG middle" evidence="13">
    <location>
        <begin position="119"/>
        <end position="191"/>
    </location>
</feature>
<feature type="domain" description="Flagellar motor switch protein FliG N-terminal" evidence="14">
    <location>
        <begin position="8"/>
        <end position="108"/>
    </location>
</feature>
<evidence type="ECO:0000256" key="1">
    <source>
        <dbReference type="ARBA" id="ARBA00004117"/>
    </source>
</evidence>
<dbReference type="GO" id="GO:0005886">
    <property type="term" value="C:plasma membrane"/>
    <property type="evidence" value="ECO:0007669"/>
    <property type="project" value="UniProtKB-SubCell"/>
</dbReference>
<dbReference type="HOGENOM" id="CLU_047835_2_0_6"/>
<dbReference type="STRING" id="686340.Metal_1764"/>
<keyword evidence="11" id="KW-0997">Cell inner membrane</keyword>
<keyword evidence="9 11" id="KW-0975">Bacterial flagellum</keyword>
<comment type="function">
    <text evidence="10 11">FliG is one of three proteins (FliG, FliN, FliM) that forms the rotor-mounted switch complex (C ring), located at the base of the basal body. This complex interacts with the CheY and CheZ chemotaxis proteins, in addition to contacting components of the motor that determine the direction of flagellar rotation.</text>
</comment>
<keyword evidence="5 11" id="KW-1003">Cell membrane</keyword>
<dbReference type="RefSeq" id="WP_005371454.1">
    <property type="nucleotide sequence ID" value="NZ_CM001475.1"/>
</dbReference>
<dbReference type="eggNOG" id="COG1536">
    <property type="taxonomic scope" value="Bacteria"/>
</dbReference>
<dbReference type="Pfam" id="PF01706">
    <property type="entry name" value="FliG_C"/>
    <property type="match status" value="1"/>
</dbReference>
<accession>H8GMY1</accession>
<dbReference type="GO" id="GO:0006935">
    <property type="term" value="P:chemotaxis"/>
    <property type="evidence" value="ECO:0007669"/>
    <property type="project" value="UniProtKB-KW"/>
</dbReference>
<evidence type="ECO:0000256" key="4">
    <source>
        <dbReference type="ARBA" id="ARBA00021870"/>
    </source>
</evidence>
<feature type="domain" description="Flagellar motor switch protein FliG C-terminal" evidence="12">
    <location>
        <begin position="221"/>
        <end position="326"/>
    </location>
</feature>
<gene>
    <name evidence="15" type="ORF">Metal_1764</name>
</gene>
<evidence type="ECO:0000256" key="5">
    <source>
        <dbReference type="ARBA" id="ARBA00022475"/>
    </source>
</evidence>
<dbReference type="PRINTS" id="PR00954">
    <property type="entry name" value="FLGMOTORFLIG"/>
</dbReference>
<evidence type="ECO:0000256" key="7">
    <source>
        <dbReference type="ARBA" id="ARBA00022779"/>
    </source>
</evidence>
<keyword evidence="7 11" id="KW-0283">Flagellar rotation</keyword>
<dbReference type="EMBL" id="CM001475">
    <property type="protein sequence ID" value="EIC29533.1"/>
    <property type="molecule type" value="Genomic_DNA"/>
</dbReference>
<reference evidence="15 16" key="1">
    <citation type="journal article" date="2013" name="Genome Announc.">
        <title>Genome Sequence of the Obligate Gammaproteobacterial Methanotroph Methylomicrobium album Strain BG8.</title>
        <authorList>
            <person name="Kits K.D."/>
            <person name="Kalyuzhnaya M.G."/>
            <person name="Klotz M.G."/>
            <person name="Jetten M.S."/>
            <person name="Op den Camp H.J."/>
            <person name="Vuilleumier S."/>
            <person name="Bringel F."/>
            <person name="Dispirito A.A."/>
            <person name="Murrell J.C."/>
            <person name="Bruce D."/>
            <person name="Cheng J.F."/>
            <person name="Copeland A."/>
            <person name="Goodwin L."/>
            <person name="Hauser L."/>
            <person name="Lajus A."/>
            <person name="Land M.L."/>
            <person name="Lapidus A."/>
            <person name="Lucas S."/>
            <person name="Medigue C."/>
            <person name="Pitluck S."/>
            <person name="Woyke T."/>
            <person name="Zeytun A."/>
            <person name="Stein L.Y."/>
        </authorList>
    </citation>
    <scope>NUCLEOTIDE SEQUENCE [LARGE SCALE GENOMIC DNA]</scope>
    <source>
        <strain evidence="15 16">BG8</strain>
    </source>
</reference>
<keyword evidence="15" id="KW-0969">Cilium</keyword>
<dbReference type="PANTHER" id="PTHR30534">
    <property type="entry name" value="FLAGELLAR MOTOR SWITCH PROTEIN FLIG"/>
    <property type="match status" value="1"/>
</dbReference>
<dbReference type="SUPFAM" id="SSF48029">
    <property type="entry name" value="FliG"/>
    <property type="match status" value="2"/>
</dbReference>
<dbReference type="PIRSF" id="PIRSF003161">
    <property type="entry name" value="FliG"/>
    <property type="match status" value="1"/>
</dbReference>
<dbReference type="GO" id="GO:0009425">
    <property type="term" value="C:bacterial-type flagellum basal body"/>
    <property type="evidence" value="ECO:0007669"/>
    <property type="project" value="UniProtKB-SubCell"/>
</dbReference>
<evidence type="ECO:0000256" key="9">
    <source>
        <dbReference type="ARBA" id="ARBA00023143"/>
    </source>
</evidence>
<evidence type="ECO:0000256" key="6">
    <source>
        <dbReference type="ARBA" id="ARBA00022500"/>
    </source>
</evidence>
<keyword evidence="8 11" id="KW-0472">Membrane</keyword>
<dbReference type="Proteomes" id="UP000005090">
    <property type="component" value="Chromosome"/>
</dbReference>
<dbReference type="PANTHER" id="PTHR30534:SF0">
    <property type="entry name" value="FLAGELLAR MOTOR SWITCH PROTEIN FLIG"/>
    <property type="match status" value="1"/>
</dbReference>
<dbReference type="Pfam" id="PF14841">
    <property type="entry name" value="FliG_M"/>
    <property type="match status" value="1"/>
</dbReference>
<dbReference type="InterPro" id="IPR011002">
    <property type="entry name" value="FliG_a-hlx"/>
</dbReference>
<evidence type="ECO:0000256" key="2">
    <source>
        <dbReference type="ARBA" id="ARBA00004515"/>
    </source>
</evidence>
<evidence type="ECO:0000256" key="10">
    <source>
        <dbReference type="ARBA" id="ARBA00025598"/>
    </source>
</evidence>
<keyword evidence="16" id="KW-1185">Reference proteome</keyword>
<proteinExistence type="inferred from homology"/>